<evidence type="ECO:0000256" key="2">
    <source>
        <dbReference type="ARBA" id="ARBA00022679"/>
    </source>
</evidence>
<evidence type="ECO:0000313" key="4">
    <source>
        <dbReference type="EMBL" id="CAI0432504.1"/>
    </source>
</evidence>
<evidence type="ECO:0000256" key="1">
    <source>
        <dbReference type="ARBA" id="ARBA00009861"/>
    </source>
</evidence>
<dbReference type="Pfam" id="PF02458">
    <property type="entry name" value="Transferase"/>
    <property type="match status" value="2"/>
</dbReference>
<protein>
    <submittedName>
        <fullName evidence="4">Uncharacterized protein</fullName>
    </submittedName>
</protein>
<proteinExistence type="inferred from homology"/>
<dbReference type="PANTHER" id="PTHR31623">
    <property type="entry name" value="F21J9.9"/>
    <property type="match status" value="1"/>
</dbReference>
<reference evidence="4" key="1">
    <citation type="submission" date="2022-08" db="EMBL/GenBank/DDBJ databases">
        <authorList>
            <person name="Gutierrez-Valencia J."/>
        </authorList>
    </citation>
    <scope>NUCLEOTIDE SEQUENCE</scope>
</reference>
<comment type="caution">
    <text evidence="4">The sequence shown here is derived from an EMBL/GenBank/DDBJ whole genome shotgun (WGS) entry which is preliminary data.</text>
</comment>
<evidence type="ECO:0000313" key="5">
    <source>
        <dbReference type="Proteomes" id="UP001154282"/>
    </source>
</evidence>
<comment type="similarity">
    <text evidence="1">Belongs to the plant acyltransferase family.</text>
</comment>
<dbReference type="InterPro" id="IPR023213">
    <property type="entry name" value="CAT-like_dom_sf"/>
</dbReference>
<organism evidence="4 5">
    <name type="scientific">Linum tenue</name>
    <dbReference type="NCBI Taxonomy" id="586396"/>
    <lineage>
        <taxon>Eukaryota</taxon>
        <taxon>Viridiplantae</taxon>
        <taxon>Streptophyta</taxon>
        <taxon>Embryophyta</taxon>
        <taxon>Tracheophyta</taxon>
        <taxon>Spermatophyta</taxon>
        <taxon>Magnoliopsida</taxon>
        <taxon>eudicotyledons</taxon>
        <taxon>Gunneridae</taxon>
        <taxon>Pentapetalae</taxon>
        <taxon>rosids</taxon>
        <taxon>fabids</taxon>
        <taxon>Malpighiales</taxon>
        <taxon>Linaceae</taxon>
        <taxon>Linum</taxon>
    </lineage>
</organism>
<dbReference type="EMBL" id="CAMGYJ010000006">
    <property type="protein sequence ID" value="CAI0432504.1"/>
    <property type="molecule type" value="Genomic_DNA"/>
</dbReference>
<dbReference type="PANTHER" id="PTHR31623:SF20">
    <property type="entry name" value="VINORINE SYNTHASE-LIKE"/>
    <property type="match status" value="1"/>
</dbReference>
<keyword evidence="2" id="KW-0808">Transferase</keyword>
<feature type="non-terminal residue" evidence="4">
    <location>
        <position position="168"/>
    </location>
</feature>
<dbReference type="Proteomes" id="UP001154282">
    <property type="component" value="Unassembled WGS sequence"/>
</dbReference>
<keyword evidence="3" id="KW-0012">Acyltransferase</keyword>
<sequence>MSSSTELLNRLLPRHLFHIEPKNRAFPVLELQVSVFTGGGVALGWACSHKLADAATMRSFLKTFCVVSCGDPNGVSRIEVLSCLIWKCSMAASRALSGSRRTSIMVEAVNLQDATDPPLPDSLMENVFRWATAPADESSVELQTQRNEAIGLYKGDYARSLQVEEGFE</sequence>
<name>A0AAV0LD18_9ROSI</name>
<dbReference type="Gene3D" id="3.30.559.10">
    <property type="entry name" value="Chloramphenicol acetyltransferase-like domain"/>
    <property type="match status" value="1"/>
</dbReference>
<gene>
    <name evidence="4" type="ORF">LITE_LOCUS23476</name>
</gene>
<dbReference type="AlphaFoldDB" id="A0AAV0LD18"/>
<keyword evidence="5" id="KW-1185">Reference proteome</keyword>
<accession>A0AAV0LD18</accession>
<evidence type="ECO:0000256" key="3">
    <source>
        <dbReference type="ARBA" id="ARBA00023315"/>
    </source>
</evidence>
<dbReference type="GO" id="GO:0016746">
    <property type="term" value="F:acyltransferase activity"/>
    <property type="evidence" value="ECO:0007669"/>
    <property type="project" value="UniProtKB-KW"/>
</dbReference>